<gene>
    <name evidence="1" type="ORF">LXM24_16480</name>
</gene>
<name>A0A9X1TAN7_9BACT</name>
<dbReference type="Proteomes" id="UP001139700">
    <property type="component" value="Unassembled WGS sequence"/>
</dbReference>
<dbReference type="RefSeq" id="WP_234614517.1">
    <property type="nucleotide sequence ID" value="NZ_CP098806.1"/>
</dbReference>
<dbReference type="EMBL" id="JAJTTA010000002">
    <property type="protein sequence ID" value="MCF0041703.1"/>
    <property type="molecule type" value="Genomic_DNA"/>
</dbReference>
<sequence length="52" mass="6195">MALEERTFIDRVRVFENIAELEAAKENEFEEYPYEGYDSYARVPKAELYEVA</sequence>
<comment type="caution">
    <text evidence="1">The sequence shown here is derived from an EMBL/GenBank/DDBJ whole genome shotgun (WGS) entry which is preliminary data.</text>
</comment>
<keyword evidence="2" id="KW-1185">Reference proteome</keyword>
<evidence type="ECO:0000313" key="1">
    <source>
        <dbReference type="EMBL" id="MCF0041703.1"/>
    </source>
</evidence>
<reference evidence="1" key="1">
    <citation type="submission" date="2021-12" db="EMBL/GenBank/DDBJ databases">
        <title>Novel species in genus Dyadobacter.</title>
        <authorList>
            <person name="Ma C."/>
        </authorList>
    </citation>
    <scope>NUCLEOTIDE SEQUENCE</scope>
    <source>
        <strain evidence="1">CY399</strain>
    </source>
</reference>
<proteinExistence type="predicted"/>
<organism evidence="1 2">
    <name type="scientific">Dyadobacter fanqingshengii</name>
    <dbReference type="NCBI Taxonomy" id="2906443"/>
    <lineage>
        <taxon>Bacteria</taxon>
        <taxon>Pseudomonadati</taxon>
        <taxon>Bacteroidota</taxon>
        <taxon>Cytophagia</taxon>
        <taxon>Cytophagales</taxon>
        <taxon>Spirosomataceae</taxon>
        <taxon>Dyadobacter</taxon>
    </lineage>
</organism>
<dbReference type="AlphaFoldDB" id="A0A9X1TAN7"/>
<protein>
    <submittedName>
        <fullName evidence="1">Uncharacterized protein</fullName>
    </submittedName>
</protein>
<evidence type="ECO:0000313" key="2">
    <source>
        <dbReference type="Proteomes" id="UP001139700"/>
    </source>
</evidence>
<accession>A0A9X1TAN7</accession>